<dbReference type="RefSeq" id="WP_077410967.1">
    <property type="nucleotide sequence ID" value="NZ_JBHRTS010000004.1"/>
</dbReference>
<proteinExistence type="predicted"/>
<reference evidence="3" key="1">
    <citation type="journal article" date="2019" name="Int. J. Syst. Evol. Microbiol.">
        <title>The Global Catalogue of Microorganisms (GCM) 10K type strain sequencing project: providing services to taxonomists for standard genome sequencing and annotation.</title>
        <authorList>
            <consortium name="The Broad Institute Genomics Platform"/>
            <consortium name="The Broad Institute Genome Sequencing Center for Infectious Disease"/>
            <person name="Wu L."/>
            <person name="Ma J."/>
        </authorList>
    </citation>
    <scope>NUCLEOTIDE SEQUENCE [LARGE SCALE GENOMIC DNA]</scope>
    <source>
        <strain evidence="3">KCTC 42953</strain>
    </source>
</reference>
<sequence length="111" mass="11467">MHINSKSKLVTASLNQASKAIKQSVDSIPDLSAEQKKAVQKAIDDTTVVTAEVPNTFVYKLAIGSIAAVAVMTVLGGIYLAEQTPNFLQTTLATAIGALAGMVVPTPKAGL</sequence>
<keyword evidence="1" id="KW-0472">Membrane</keyword>
<evidence type="ECO:0008006" key="4">
    <source>
        <dbReference type="Google" id="ProtNLM"/>
    </source>
</evidence>
<name>A0ABV7JFW9_9GAMM</name>
<dbReference type="Proteomes" id="UP001595533">
    <property type="component" value="Unassembled WGS sequence"/>
</dbReference>
<evidence type="ECO:0000256" key="1">
    <source>
        <dbReference type="SAM" id="Phobius"/>
    </source>
</evidence>
<organism evidence="2 3">
    <name type="scientific">Marinicella sediminis</name>
    <dbReference type="NCBI Taxonomy" id="1792834"/>
    <lineage>
        <taxon>Bacteria</taxon>
        <taxon>Pseudomonadati</taxon>
        <taxon>Pseudomonadota</taxon>
        <taxon>Gammaproteobacteria</taxon>
        <taxon>Lysobacterales</taxon>
        <taxon>Marinicellaceae</taxon>
        <taxon>Marinicella</taxon>
    </lineage>
</organism>
<keyword evidence="1" id="KW-1133">Transmembrane helix</keyword>
<gene>
    <name evidence="2" type="ORF">ACFODZ_08580</name>
</gene>
<keyword evidence="3" id="KW-1185">Reference proteome</keyword>
<keyword evidence="1" id="KW-0812">Transmembrane</keyword>
<feature type="transmembrane region" description="Helical" evidence="1">
    <location>
        <begin position="61"/>
        <end position="81"/>
    </location>
</feature>
<evidence type="ECO:0000313" key="2">
    <source>
        <dbReference type="EMBL" id="MFC3194292.1"/>
    </source>
</evidence>
<evidence type="ECO:0000313" key="3">
    <source>
        <dbReference type="Proteomes" id="UP001595533"/>
    </source>
</evidence>
<comment type="caution">
    <text evidence="2">The sequence shown here is derived from an EMBL/GenBank/DDBJ whole genome shotgun (WGS) entry which is preliminary data.</text>
</comment>
<accession>A0ABV7JFW9</accession>
<dbReference type="EMBL" id="JBHRTS010000004">
    <property type="protein sequence ID" value="MFC3194292.1"/>
    <property type="molecule type" value="Genomic_DNA"/>
</dbReference>
<protein>
    <recommendedName>
        <fullName evidence="4">NAD synthetase</fullName>
    </recommendedName>
</protein>